<protein>
    <submittedName>
        <fullName evidence="1">Uncharacterized protein</fullName>
    </submittedName>
</protein>
<evidence type="ECO:0000313" key="1">
    <source>
        <dbReference type="EMBL" id="SEK32363.1"/>
    </source>
</evidence>
<evidence type="ECO:0000313" key="2">
    <source>
        <dbReference type="Proteomes" id="UP000198677"/>
    </source>
</evidence>
<reference evidence="2" key="1">
    <citation type="submission" date="2016-10" db="EMBL/GenBank/DDBJ databases">
        <authorList>
            <person name="Varghese N."/>
            <person name="Submissions S."/>
        </authorList>
    </citation>
    <scope>NUCLEOTIDE SEQUENCE [LARGE SCALE GENOMIC DNA]</scope>
    <source>
        <strain evidence="2">DSM 44675</strain>
    </source>
</reference>
<proteinExistence type="predicted"/>
<dbReference type="EMBL" id="FOAW01000001">
    <property type="protein sequence ID" value="SEK32363.1"/>
    <property type="molecule type" value="Genomic_DNA"/>
</dbReference>
<keyword evidence="2" id="KW-1185">Reference proteome</keyword>
<name>A0A1H7G1Y2_9NOCA</name>
<accession>A0A1H7G1Y2</accession>
<dbReference type="RefSeq" id="WP_169922332.1">
    <property type="nucleotide sequence ID" value="NZ_FOAW01000001.1"/>
</dbReference>
<sequence>MNAYVQGRQTRRRGARLFERRAAGAHQTQATGGFSGSRMFAAARSHSGFLVMI</sequence>
<dbReference type="AlphaFoldDB" id="A0A1H7G1Y2"/>
<dbReference type="Proteomes" id="UP000198677">
    <property type="component" value="Unassembled WGS sequence"/>
</dbReference>
<organism evidence="1 2">
    <name type="scientific">Rhodococcus maanshanensis</name>
    <dbReference type="NCBI Taxonomy" id="183556"/>
    <lineage>
        <taxon>Bacteria</taxon>
        <taxon>Bacillati</taxon>
        <taxon>Actinomycetota</taxon>
        <taxon>Actinomycetes</taxon>
        <taxon>Mycobacteriales</taxon>
        <taxon>Nocardiaceae</taxon>
        <taxon>Rhodococcus</taxon>
    </lineage>
</organism>
<gene>
    <name evidence="1" type="ORF">SAMN05444583_101357</name>
</gene>